<evidence type="ECO:0000256" key="2">
    <source>
        <dbReference type="ARBA" id="ARBA00023315"/>
    </source>
</evidence>
<dbReference type="RefSeq" id="WP_380676593.1">
    <property type="nucleotide sequence ID" value="NZ_CP173186.1"/>
</dbReference>
<keyword evidence="1 4" id="KW-0808">Transferase</keyword>
<dbReference type="Gene3D" id="3.40.630.30">
    <property type="match status" value="1"/>
</dbReference>
<reference evidence="4 5" key="1">
    <citation type="submission" date="2024-09" db="EMBL/GenBank/DDBJ databases">
        <authorList>
            <person name="Sun Q."/>
            <person name="Mori K."/>
        </authorList>
    </citation>
    <scope>NUCLEOTIDE SEQUENCE [LARGE SCALE GENOMIC DNA]</scope>
    <source>
        <strain evidence="4 5">CCM 8626</strain>
    </source>
</reference>
<keyword evidence="2 4" id="KW-0012">Acyltransferase</keyword>
<dbReference type="GO" id="GO:0016746">
    <property type="term" value="F:acyltransferase activity"/>
    <property type="evidence" value="ECO:0007669"/>
    <property type="project" value="UniProtKB-KW"/>
</dbReference>
<dbReference type="PROSITE" id="PS51186">
    <property type="entry name" value="GNAT"/>
    <property type="match status" value="1"/>
</dbReference>
<organism evidence="4 5">
    <name type="scientific">Serratia aquatilis</name>
    <dbReference type="NCBI Taxonomy" id="1737515"/>
    <lineage>
        <taxon>Bacteria</taxon>
        <taxon>Pseudomonadati</taxon>
        <taxon>Pseudomonadota</taxon>
        <taxon>Gammaproteobacteria</taxon>
        <taxon>Enterobacterales</taxon>
        <taxon>Yersiniaceae</taxon>
        <taxon>Serratia</taxon>
    </lineage>
</organism>
<dbReference type="CDD" id="cd04301">
    <property type="entry name" value="NAT_SF"/>
    <property type="match status" value="1"/>
</dbReference>
<dbReference type="InterPro" id="IPR000182">
    <property type="entry name" value="GNAT_dom"/>
</dbReference>
<dbReference type="InterPro" id="IPR050832">
    <property type="entry name" value="Bact_Acetyltransf"/>
</dbReference>
<dbReference type="SUPFAM" id="SSF55729">
    <property type="entry name" value="Acyl-CoA N-acyltransferases (Nat)"/>
    <property type="match status" value="1"/>
</dbReference>
<comment type="caution">
    <text evidence="4">The sequence shown here is derived from an EMBL/GenBank/DDBJ whole genome shotgun (WGS) entry which is preliminary data.</text>
</comment>
<dbReference type="PANTHER" id="PTHR43877">
    <property type="entry name" value="AMINOALKYLPHOSPHONATE N-ACETYLTRANSFERASE-RELATED-RELATED"/>
    <property type="match status" value="1"/>
</dbReference>
<dbReference type="EC" id="2.3.-.-" evidence="4"/>
<name>A0ABV6EFE5_9GAMM</name>
<proteinExistence type="predicted"/>
<evidence type="ECO:0000259" key="3">
    <source>
        <dbReference type="PROSITE" id="PS51186"/>
    </source>
</evidence>
<accession>A0ABV6EFE5</accession>
<dbReference type="Pfam" id="PF00583">
    <property type="entry name" value="Acetyltransf_1"/>
    <property type="match status" value="1"/>
</dbReference>
<gene>
    <name evidence="4" type="ORF">ACFFJ3_14575</name>
</gene>
<dbReference type="Proteomes" id="UP001589792">
    <property type="component" value="Unassembled WGS sequence"/>
</dbReference>
<dbReference type="InterPro" id="IPR016181">
    <property type="entry name" value="Acyl_CoA_acyltransferase"/>
</dbReference>
<evidence type="ECO:0000313" key="5">
    <source>
        <dbReference type="Proteomes" id="UP001589792"/>
    </source>
</evidence>
<sequence>MNIIQVNAAALPIYVEELASVLIDAITHGASVGYTSQITREEATRYFHSLCPALAEEELLLWIAKDESGVIGTVQLSLCQKPNGLNRAEVQKLLVHSHARRNGIGRKLMKELEKSALAQSRGLLFLDTQVDSVAEHLYRSLGYQRVGELPDYAAAPDGSYYPTAIYYKRLFLLSPPFGTA</sequence>
<dbReference type="EMBL" id="JBHLXG010000014">
    <property type="protein sequence ID" value="MFC0227712.1"/>
    <property type="molecule type" value="Genomic_DNA"/>
</dbReference>
<keyword evidence="5" id="KW-1185">Reference proteome</keyword>
<feature type="domain" description="N-acetyltransferase" evidence="3">
    <location>
        <begin position="21"/>
        <end position="172"/>
    </location>
</feature>
<protein>
    <submittedName>
        <fullName evidence="4">GNAT family N-acetyltransferase</fullName>
        <ecNumber evidence="4">2.3.-.-</ecNumber>
    </submittedName>
</protein>
<evidence type="ECO:0000313" key="4">
    <source>
        <dbReference type="EMBL" id="MFC0227712.1"/>
    </source>
</evidence>
<evidence type="ECO:0000256" key="1">
    <source>
        <dbReference type="ARBA" id="ARBA00022679"/>
    </source>
</evidence>